<reference evidence="8 9" key="1">
    <citation type="submission" date="2010-11" db="EMBL/GenBank/DDBJ databases">
        <authorList>
            <person name="Durkin A.S."/>
            <person name="Madupu R."/>
            <person name="Torralba M."/>
            <person name="Gillis M."/>
            <person name="Methe B."/>
            <person name="Sutton G."/>
            <person name="Nelson K.E."/>
        </authorList>
    </citation>
    <scope>NUCLEOTIDE SEQUENCE [LARGE SCALE GENOMIC DNA]</scope>
    <source>
        <strain evidence="8 9">UPII 345-E</strain>
    </source>
</reference>
<dbReference type="SFLD" id="SFLDG01067">
    <property type="entry name" value="SPASM/twitch_domain_containing"/>
    <property type="match status" value="1"/>
</dbReference>
<dbReference type="eggNOG" id="COG0641">
    <property type="taxonomic scope" value="Bacteria"/>
</dbReference>
<evidence type="ECO:0000259" key="7">
    <source>
        <dbReference type="PROSITE" id="PS51918"/>
    </source>
</evidence>
<dbReference type="Proteomes" id="UP000004594">
    <property type="component" value="Unassembled WGS sequence"/>
</dbReference>
<gene>
    <name evidence="8" type="ORF">HMPREF9220_0703</name>
</gene>
<dbReference type="CDD" id="cd21124">
    <property type="entry name" value="SPASM_CteB-like"/>
    <property type="match status" value="1"/>
</dbReference>
<dbReference type="NCBIfam" id="TIGR04085">
    <property type="entry name" value="rSAM_more_4Fe4S"/>
    <property type="match status" value="1"/>
</dbReference>
<keyword evidence="3" id="KW-0949">S-adenosyl-L-methionine</keyword>
<evidence type="ECO:0000256" key="5">
    <source>
        <dbReference type="ARBA" id="ARBA00023004"/>
    </source>
</evidence>
<dbReference type="InterPro" id="IPR000385">
    <property type="entry name" value="MoaA_NifB_PqqE_Fe-S-bd_CS"/>
</dbReference>
<dbReference type="SUPFAM" id="SSF102114">
    <property type="entry name" value="Radical SAM enzymes"/>
    <property type="match status" value="1"/>
</dbReference>
<dbReference type="InterPro" id="IPR013785">
    <property type="entry name" value="Aldolase_TIM"/>
</dbReference>
<evidence type="ECO:0000256" key="3">
    <source>
        <dbReference type="ARBA" id="ARBA00022691"/>
    </source>
</evidence>
<dbReference type="SFLD" id="SFLDG01386">
    <property type="entry name" value="main_SPASM_domain-containing"/>
    <property type="match status" value="1"/>
</dbReference>
<evidence type="ECO:0000256" key="4">
    <source>
        <dbReference type="ARBA" id="ARBA00022723"/>
    </source>
</evidence>
<dbReference type="InterPro" id="IPR024025">
    <property type="entry name" value="SCIFF_rSAM_maturase"/>
</dbReference>
<dbReference type="GO" id="GO:0046872">
    <property type="term" value="F:metal ion binding"/>
    <property type="evidence" value="ECO:0007669"/>
    <property type="project" value="UniProtKB-KW"/>
</dbReference>
<keyword evidence="2" id="KW-0004">4Fe-4S</keyword>
<accession>E4L8M8</accession>
<dbReference type="EMBL" id="AENT01000015">
    <property type="protein sequence ID" value="EFR42853.1"/>
    <property type="molecule type" value="Genomic_DNA"/>
</dbReference>
<evidence type="ECO:0000313" key="9">
    <source>
        <dbReference type="Proteomes" id="UP000004594"/>
    </source>
</evidence>
<comment type="caution">
    <text evidence="8">The sequence shown here is derived from an EMBL/GenBank/DDBJ whole genome shotgun (WGS) entry which is preliminary data.</text>
</comment>
<keyword evidence="5" id="KW-0408">Iron</keyword>
<evidence type="ECO:0000313" key="8">
    <source>
        <dbReference type="EMBL" id="EFR42853.1"/>
    </source>
</evidence>
<feature type="domain" description="Radical SAM core" evidence="7">
    <location>
        <begin position="93"/>
        <end position="323"/>
    </location>
</feature>
<dbReference type="InterPro" id="IPR023885">
    <property type="entry name" value="4Fe4S-binding_SPASM_dom"/>
</dbReference>
<dbReference type="CDD" id="cd01335">
    <property type="entry name" value="Radical_SAM"/>
    <property type="match status" value="1"/>
</dbReference>
<dbReference type="PROSITE" id="PS51918">
    <property type="entry name" value="RADICAL_SAM"/>
    <property type="match status" value="1"/>
</dbReference>
<dbReference type="PROSITE" id="PS01305">
    <property type="entry name" value="MOAA_NIFB_PQQE"/>
    <property type="match status" value="1"/>
</dbReference>
<name>E4L8M8_9FIRM</name>
<evidence type="ECO:0000256" key="6">
    <source>
        <dbReference type="ARBA" id="ARBA00023014"/>
    </source>
</evidence>
<protein>
    <submittedName>
        <fullName evidence="8">Six-Cys-in-45 modification radical SAM protein</fullName>
    </submittedName>
</protein>
<keyword evidence="6" id="KW-0411">Iron-sulfur</keyword>
<dbReference type="RefSeq" id="WP_007554480.1">
    <property type="nucleotide sequence ID" value="NZ_AENT01000015.1"/>
</dbReference>
<dbReference type="OrthoDB" id="9808591at2"/>
<dbReference type="InterPro" id="IPR047602">
    <property type="entry name" value="SPASM_CteB-like"/>
</dbReference>
<sequence>MSIVTPMIHRFKQHGMNIVLDVNSGIVHVVDQITYDVLEFYKGTNRSEVFNKLCGKYNKDELIEVMDEADELIKARKLYAPMDSAYKIAVNDRPIIKAICLNIAHDCNLRCKYCFAGQGGYGKWRMLMSFDVARRAIDFLIAHSGPRKHCEVDFFGGEPLMNWHVIQQTVTYIRQKERKHNKIVRLSLTSNGMLLDKEKVKYLNDNHISLILSIDGRREMHDRMRPGVHGEGTYDQIVKNLKYCVEHRNGEEYYVRGTFTKYNLDFTTDVKDMVDTGFPALSMEPVIGEEGTDYSITKEDLPAIKKEYEKLADFFIKREEEGRPFCFFHFNMDLWKGPCLPKRLRGCGAGFEYLAVVPNGDIYPCHQFVGRDGYVIGNVYDGLKNMKMMREFRVNHVFNKPECVNCWAKFFCSGGCHANNAAFTGDMHKPYSLTCEIQKKRVECAMMIQAYNSLKKPDVMARPGSRQAKLNVLREKI</sequence>
<dbReference type="AlphaFoldDB" id="E4L8M8"/>
<dbReference type="SFLD" id="SFLDG01384">
    <property type="entry name" value="thioether_bond_formation_requi"/>
    <property type="match status" value="1"/>
</dbReference>
<evidence type="ECO:0000256" key="2">
    <source>
        <dbReference type="ARBA" id="ARBA00022485"/>
    </source>
</evidence>
<comment type="cofactor">
    <cofactor evidence="1">
        <name>[4Fe-4S] cluster</name>
        <dbReference type="ChEBI" id="CHEBI:49883"/>
    </cofactor>
</comment>
<dbReference type="NCBIfam" id="TIGR03974">
    <property type="entry name" value="rSAM_six_Cys"/>
    <property type="match status" value="1"/>
</dbReference>
<dbReference type="PANTHER" id="PTHR43273">
    <property type="entry name" value="ANAEROBIC SULFATASE-MATURATING ENZYME HOMOLOG ASLB-RELATED"/>
    <property type="match status" value="1"/>
</dbReference>
<dbReference type="InterPro" id="IPR058240">
    <property type="entry name" value="rSAM_sf"/>
</dbReference>
<evidence type="ECO:0000256" key="1">
    <source>
        <dbReference type="ARBA" id="ARBA00001966"/>
    </source>
</evidence>
<keyword evidence="4" id="KW-0479">Metal-binding</keyword>
<dbReference type="GO" id="GO:0051539">
    <property type="term" value="F:4 iron, 4 sulfur cluster binding"/>
    <property type="evidence" value="ECO:0007669"/>
    <property type="project" value="UniProtKB-KW"/>
</dbReference>
<dbReference type="Pfam" id="PF04055">
    <property type="entry name" value="Radical_SAM"/>
    <property type="match status" value="1"/>
</dbReference>
<dbReference type="Gene3D" id="3.20.20.70">
    <property type="entry name" value="Aldolase class I"/>
    <property type="match status" value="1"/>
</dbReference>
<organism evidence="8 9">
    <name type="scientific">Dialister micraerophilus UPII 345-E</name>
    <dbReference type="NCBI Taxonomy" id="910314"/>
    <lineage>
        <taxon>Bacteria</taxon>
        <taxon>Bacillati</taxon>
        <taxon>Bacillota</taxon>
        <taxon>Negativicutes</taxon>
        <taxon>Veillonellales</taxon>
        <taxon>Veillonellaceae</taxon>
        <taxon>Dialister</taxon>
    </lineage>
</organism>
<dbReference type="InterPro" id="IPR007197">
    <property type="entry name" value="rSAM"/>
</dbReference>
<dbReference type="SFLD" id="SFLDS00029">
    <property type="entry name" value="Radical_SAM"/>
    <property type="match status" value="1"/>
</dbReference>
<dbReference type="InterPro" id="IPR023867">
    <property type="entry name" value="Sulphatase_maturase_rSAM"/>
</dbReference>
<proteinExistence type="predicted"/>
<dbReference type="GO" id="GO:0016491">
    <property type="term" value="F:oxidoreductase activity"/>
    <property type="evidence" value="ECO:0007669"/>
    <property type="project" value="InterPro"/>
</dbReference>
<dbReference type="Pfam" id="PF13186">
    <property type="entry name" value="SPASM"/>
    <property type="match status" value="1"/>
</dbReference>
<dbReference type="PANTHER" id="PTHR43273:SF8">
    <property type="entry name" value="RADICAL SAM DOMAIN PROTEIN"/>
    <property type="match status" value="1"/>
</dbReference>